<dbReference type="Proteomes" id="UP000220102">
    <property type="component" value="Unassembled WGS sequence"/>
</dbReference>
<protein>
    <submittedName>
        <fullName evidence="6">DNA-binding response regulator</fullName>
    </submittedName>
</protein>
<dbReference type="AlphaFoldDB" id="A0A2A8D059"/>
<dbReference type="InterPro" id="IPR039420">
    <property type="entry name" value="WalR-like"/>
</dbReference>
<feature type="compositionally biased region" description="Low complexity" evidence="3">
    <location>
        <begin position="20"/>
        <end position="33"/>
    </location>
</feature>
<organism evidence="6 7">
    <name type="scientific">Longibacter salinarum</name>
    <dbReference type="NCBI Taxonomy" id="1850348"/>
    <lineage>
        <taxon>Bacteria</taxon>
        <taxon>Pseudomonadati</taxon>
        <taxon>Rhodothermota</taxon>
        <taxon>Rhodothermia</taxon>
        <taxon>Rhodothermales</taxon>
        <taxon>Salisaetaceae</taxon>
        <taxon>Longibacter</taxon>
    </lineage>
</organism>
<feature type="region of interest" description="Disordered" evidence="3">
    <location>
        <begin position="1"/>
        <end position="50"/>
    </location>
</feature>
<feature type="domain" description="Response regulatory" evidence="4">
    <location>
        <begin position="58"/>
        <end position="169"/>
    </location>
</feature>
<evidence type="ECO:0000313" key="6">
    <source>
        <dbReference type="EMBL" id="PEN14274.1"/>
    </source>
</evidence>
<dbReference type="Pfam" id="PF04397">
    <property type="entry name" value="LytTR"/>
    <property type="match status" value="1"/>
</dbReference>
<dbReference type="Gene3D" id="2.40.50.1020">
    <property type="entry name" value="LytTr DNA-binding domain"/>
    <property type="match status" value="1"/>
</dbReference>
<keyword evidence="1 6" id="KW-0238">DNA-binding</keyword>
<proteinExistence type="predicted"/>
<gene>
    <name evidence="6" type="ORF">CRI94_04345</name>
</gene>
<dbReference type="InterPro" id="IPR007492">
    <property type="entry name" value="LytTR_DNA-bd_dom"/>
</dbReference>
<dbReference type="PROSITE" id="PS50930">
    <property type="entry name" value="HTH_LYTTR"/>
    <property type="match status" value="1"/>
</dbReference>
<dbReference type="OrthoDB" id="1490554at2"/>
<evidence type="ECO:0000256" key="2">
    <source>
        <dbReference type="PROSITE-ProRule" id="PRU00169"/>
    </source>
</evidence>
<dbReference type="GO" id="GO:0005829">
    <property type="term" value="C:cytosol"/>
    <property type="evidence" value="ECO:0007669"/>
    <property type="project" value="TreeGrafter"/>
</dbReference>
<dbReference type="InterPro" id="IPR011006">
    <property type="entry name" value="CheY-like_superfamily"/>
</dbReference>
<dbReference type="Gene3D" id="3.40.50.2300">
    <property type="match status" value="1"/>
</dbReference>
<dbReference type="GO" id="GO:0032993">
    <property type="term" value="C:protein-DNA complex"/>
    <property type="evidence" value="ECO:0007669"/>
    <property type="project" value="TreeGrafter"/>
</dbReference>
<comment type="caution">
    <text evidence="6">The sequence shown here is derived from an EMBL/GenBank/DDBJ whole genome shotgun (WGS) entry which is preliminary data.</text>
</comment>
<dbReference type="SUPFAM" id="SSF52172">
    <property type="entry name" value="CheY-like"/>
    <property type="match status" value="1"/>
</dbReference>
<sequence>MTSRIRPSPESDYPISENDSSCSTRRLTTSTSRGTKRHSPPGSRSLFTRPLHRPPMIRTLIVDDEPIAISVLQNHLEHLNDVDVVATASSALDALEIVREGDIDLVFLDIEMPGLSGMDFVDTLSDPPEVIFATAHRDYAVEGFEVDAVDFLVKPIRLPRLIKAIEKYRRRTGTSSDLDTARLPERGPTLNIRVDRQTVRVDISAIRFVESLSDYVTVRTIDDSHITKMTMSDVEDALTPHGFARVHRSYVVNLRRVDAFTPRELEVGNKTIPVSRTYRTDVMERLESSDRR</sequence>
<accession>A0A2A8D059</accession>
<dbReference type="PANTHER" id="PTHR48111">
    <property type="entry name" value="REGULATOR OF RPOS"/>
    <property type="match status" value="1"/>
</dbReference>
<reference evidence="6 7" key="1">
    <citation type="submission" date="2017-10" db="EMBL/GenBank/DDBJ databases">
        <title>Draft genome of Longibacter Salinarum.</title>
        <authorList>
            <person name="Goh K.M."/>
            <person name="Shamsir M.S."/>
            <person name="Lim S.W."/>
        </authorList>
    </citation>
    <scope>NUCLEOTIDE SEQUENCE [LARGE SCALE GENOMIC DNA]</scope>
    <source>
        <strain evidence="6 7">KCTC 52045</strain>
    </source>
</reference>
<keyword evidence="7" id="KW-1185">Reference proteome</keyword>
<evidence type="ECO:0000313" key="7">
    <source>
        <dbReference type="Proteomes" id="UP000220102"/>
    </source>
</evidence>
<evidence type="ECO:0000256" key="1">
    <source>
        <dbReference type="ARBA" id="ARBA00023125"/>
    </source>
</evidence>
<feature type="domain" description="HTH LytTR-type" evidence="5">
    <location>
        <begin position="190"/>
        <end position="288"/>
    </location>
</feature>
<dbReference type="SMART" id="SM00448">
    <property type="entry name" value="REC"/>
    <property type="match status" value="1"/>
</dbReference>
<keyword evidence="2" id="KW-0597">Phosphoprotein</keyword>
<evidence type="ECO:0000259" key="4">
    <source>
        <dbReference type="PROSITE" id="PS50110"/>
    </source>
</evidence>
<dbReference type="PROSITE" id="PS50110">
    <property type="entry name" value="RESPONSE_REGULATORY"/>
    <property type="match status" value="1"/>
</dbReference>
<dbReference type="InterPro" id="IPR001789">
    <property type="entry name" value="Sig_transdc_resp-reg_receiver"/>
</dbReference>
<dbReference type="EMBL" id="PDEQ01000002">
    <property type="protein sequence ID" value="PEN14274.1"/>
    <property type="molecule type" value="Genomic_DNA"/>
</dbReference>
<dbReference type="SMART" id="SM00850">
    <property type="entry name" value="LytTR"/>
    <property type="match status" value="1"/>
</dbReference>
<name>A0A2A8D059_9BACT</name>
<feature type="modified residue" description="4-aspartylphosphate" evidence="2">
    <location>
        <position position="109"/>
    </location>
</feature>
<evidence type="ECO:0000259" key="5">
    <source>
        <dbReference type="PROSITE" id="PS50930"/>
    </source>
</evidence>
<dbReference type="PANTHER" id="PTHR48111:SF17">
    <property type="entry name" value="TRANSCRIPTIONAL REGULATORY PROTEIN YPDB"/>
    <property type="match status" value="1"/>
</dbReference>
<dbReference type="GO" id="GO:0000156">
    <property type="term" value="F:phosphorelay response regulator activity"/>
    <property type="evidence" value="ECO:0007669"/>
    <property type="project" value="TreeGrafter"/>
</dbReference>
<dbReference type="GO" id="GO:0000976">
    <property type="term" value="F:transcription cis-regulatory region binding"/>
    <property type="evidence" value="ECO:0007669"/>
    <property type="project" value="TreeGrafter"/>
</dbReference>
<dbReference type="GO" id="GO:0006355">
    <property type="term" value="P:regulation of DNA-templated transcription"/>
    <property type="evidence" value="ECO:0007669"/>
    <property type="project" value="TreeGrafter"/>
</dbReference>
<evidence type="ECO:0000256" key="3">
    <source>
        <dbReference type="SAM" id="MobiDB-lite"/>
    </source>
</evidence>
<dbReference type="Pfam" id="PF00072">
    <property type="entry name" value="Response_reg"/>
    <property type="match status" value="1"/>
</dbReference>